<dbReference type="STRING" id="471854.Dfer_0667"/>
<evidence type="ECO:0000313" key="2">
    <source>
        <dbReference type="Proteomes" id="UP000002011"/>
    </source>
</evidence>
<accession>C6W172</accession>
<organism evidence="1 2">
    <name type="scientific">Dyadobacter fermentans (strain ATCC 700827 / DSM 18053 / CIP 107007 / KCTC 52180 / NS114)</name>
    <dbReference type="NCBI Taxonomy" id="471854"/>
    <lineage>
        <taxon>Bacteria</taxon>
        <taxon>Pseudomonadati</taxon>
        <taxon>Bacteroidota</taxon>
        <taxon>Cytophagia</taxon>
        <taxon>Cytophagales</taxon>
        <taxon>Spirosomataceae</taxon>
        <taxon>Dyadobacter</taxon>
    </lineage>
</organism>
<sequence length="1252" mass="139168">MMSNCENITNPLGLKREGTDQNSRFLTSLKPESAPVDAKTVADDLVFTQQLARLVKFFGVGDAHFGDDNWQPFFSQDVSVMLALAAVQDMSEYNALIHQKLGSIRQNTDSEAVLKQNFGTLLNLVTSVAWQIEHLQHSLPDDILLKGSIRNLIRSKLAVPFQKLFAYHQAAVANGLTDETEATGLTLFGTPVQMATTVFNRSFGPLWTDGVQNWNVFKLTIAADDSIYNLPAATTTARRLYFAVTHNFFTAIFDQFLRAFSKITTDANVQLQQTLTQRNDHQPHTALFISFLKLLEFARKDANTLTKRHLDLYYKEILQIPERKPRPNQVHVIFEAARFVEGALIKKGTLLNAGKDSLGNDVAYEIDQDTVINKAKITALHSVYIGTAQDEVLDINPYILEGRVYASPVANSDDGLGAELTSGEKQWHPFASKKYVNGVLEDITMPKAEIGLAVASHYLYLKEGERSIVVEITTGNALPNPANRWEAEVTTAEGWQKLAITASFTSNVLIFRNDAIPADFPAITAYDPAVHGRSFQATAPVIRFRLKHSLQAFPYKAFKDAIVQKVRLTVGSKQVKDIFVQNPFGILDPSKPFLPFGPLPEKDAYFIIGSGEIFQKKGAQVSTKLAWQNVPATVSPNPPAKIQKLQLGVWQDIGTEANLLDGIANVVTVDAADVSKPDAGGNNMYDVNSTNGFYRFRLDGSFGHTAYQAALTNYLIDKAKENSDSNAIKTVIAAYELPASTPTAESAITMIKGIVYASPVAPTPPYTPVIDEISLSYTASTEIALIDSSSFTNRSLQFFHAYPFGDVEQHRALKDPLTDHETDVRLLPYFRHYNNGDVYFEIEGQSGFVAHEGEFYMGLSEAVPGQKVAVLFQLDEGRANPRIKKPDNHVHWSYLADNRWISFQKLEVQDSTSQLTRSGIITFTIPKSAGTDNTMLPKGQVWLRASVYEASEAVCKIIAVLPQAASATFKDQTNAGDFLAAPLPAGTVAKLLEPEASIKKIEQPYASFGGRTRENAPDYYKRVSERLRHKDRAITVWDYEHLILEEFSNIYKVRVINHTRYEPNDSGTGIYNELAAGHVTIVPIPDLRTRNAIDPLKPYTNVADLESIEAFISKRKSCFAKIHVQNPVFEEVKVQCNVKFYPQYDEAFYTTQLKQEITRFLSPWAFGNAAEIRFGGQISKSVLINFIEERAYVDYLTDFVLYHKIGNTLTDKEEITASRAIAILVSVPAEQHIIVPIPHVPETAAAENCGCD</sequence>
<dbReference type="Proteomes" id="UP000002011">
    <property type="component" value="Chromosome"/>
</dbReference>
<dbReference type="HOGENOM" id="CLU_006486_0_0_10"/>
<name>C6W172_DYAFD</name>
<evidence type="ECO:0000313" key="1">
    <source>
        <dbReference type="EMBL" id="ACT91929.1"/>
    </source>
</evidence>
<dbReference type="eggNOG" id="COG3299">
    <property type="taxonomic scope" value="Bacteria"/>
</dbReference>
<keyword evidence="2" id="KW-1185">Reference proteome</keyword>
<dbReference type="RefSeq" id="WP_015810186.1">
    <property type="nucleotide sequence ID" value="NC_013037.1"/>
</dbReference>
<dbReference type="KEGG" id="dfe:Dfer_0667"/>
<gene>
    <name evidence="1" type="ordered locus">Dfer_0667</name>
</gene>
<protein>
    <submittedName>
        <fullName evidence="1">Uncharacterized protein</fullName>
    </submittedName>
</protein>
<proteinExistence type="predicted"/>
<reference evidence="1 2" key="1">
    <citation type="journal article" date="2009" name="Stand. Genomic Sci.">
        <title>Complete genome sequence of Dyadobacter fermentans type strain (NS114).</title>
        <authorList>
            <person name="Lang E."/>
            <person name="Lapidus A."/>
            <person name="Chertkov O."/>
            <person name="Brettin T."/>
            <person name="Detter J.C."/>
            <person name="Han C."/>
            <person name="Copeland A."/>
            <person name="Glavina Del Rio T."/>
            <person name="Nolan M."/>
            <person name="Chen F."/>
            <person name="Lucas S."/>
            <person name="Tice H."/>
            <person name="Cheng J.F."/>
            <person name="Land M."/>
            <person name="Hauser L."/>
            <person name="Chang Y.J."/>
            <person name="Jeffries C.D."/>
            <person name="Kopitz M."/>
            <person name="Bruce D."/>
            <person name="Goodwin L."/>
            <person name="Pitluck S."/>
            <person name="Ovchinnikova G."/>
            <person name="Pati A."/>
            <person name="Ivanova N."/>
            <person name="Mavrommatis K."/>
            <person name="Chen A."/>
            <person name="Palaniappan K."/>
            <person name="Chain P."/>
            <person name="Bristow J."/>
            <person name="Eisen J.A."/>
            <person name="Markowitz V."/>
            <person name="Hugenholtz P."/>
            <person name="Goker M."/>
            <person name="Rohde M."/>
            <person name="Kyrpides N.C."/>
            <person name="Klenk H.P."/>
        </authorList>
    </citation>
    <scope>NUCLEOTIDE SEQUENCE [LARGE SCALE GENOMIC DNA]</scope>
    <source>
        <strain evidence="2">ATCC 700827 / DSM 18053 / CIP 107007 / KCTC 52180 / NS114</strain>
    </source>
</reference>
<dbReference type="OrthoDB" id="9762853at2"/>
<dbReference type="AlphaFoldDB" id="C6W172"/>
<dbReference type="EMBL" id="CP001619">
    <property type="protein sequence ID" value="ACT91929.1"/>
    <property type="molecule type" value="Genomic_DNA"/>
</dbReference>